<accession>A0A543CQW8</accession>
<comment type="cofactor">
    <cofactor evidence="1">
        <name>FAD</name>
        <dbReference type="ChEBI" id="CHEBI:57692"/>
    </cofactor>
</comment>
<dbReference type="Proteomes" id="UP000316096">
    <property type="component" value="Unassembled WGS sequence"/>
</dbReference>
<dbReference type="InterPro" id="IPR036188">
    <property type="entry name" value="FAD/NAD-bd_sf"/>
</dbReference>
<evidence type="ECO:0000259" key="4">
    <source>
        <dbReference type="Pfam" id="PF01494"/>
    </source>
</evidence>
<dbReference type="PANTHER" id="PTHR43004:SF19">
    <property type="entry name" value="BINDING MONOOXYGENASE, PUTATIVE (JCVI)-RELATED"/>
    <property type="match status" value="1"/>
</dbReference>
<evidence type="ECO:0000256" key="3">
    <source>
        <dbReference type="ARBA" id="ARBA00022827"/>
    </source>
</evidence>
<comment type="caution">
    <text evidence="5">The sequence shown here is derived from an EMBL/GenBank/DDBJ whole genome shotgun (WGS) entry which is preliminary data.</text>
</comment>
<dbReference type="GO" id="GO:0016709">
    <property type="term" value="F:oxidoreductase activity, acting on paired donors, with incorporation or reduction of molecular oxygen, NAD(P)H as one donor, and incorporation of one atom of oxygen"/>
    <property type="evidence" value="ECO:0007669"/>
    <property type="project" value="UniProtKB-ARBA"/>
</dbReference>
<dbReference type="InterPro" id="IPR050641">
    <property type="entry name" value="RIFMO-like"/>
</dbReference>
<feature type="domain" description="FAD-binding" evidence="4">
    <location>
        <begin position="9"/>
        <end position="346"/>
    </location>
</feature>
<name>A0A543CQW8_9ACTN</name>
<organism evidence="5 6">
    <name type="scientific">Actinoallomurus bryophytorum</name>
    <dbReference type="NCBI Taxonomy" id="1490222"/>
    <lineage>
        <taxon>Bacteria</taxon>
        <taxon>Bacillati</taxon>
        <taxon>Actinomycetota</taxon>
        <taxon>Actinomycetes</taxon>
        <taxon>Streptosporangiales</taxon>
        <taxon>Thermomonosporaceae</taxon>
        <taxon>Actinoallomurus</taxon>
    </lineage>
</organism>
<dbReference type="RefSeq" id="WP_141958039.1">
    <property type="nucleotide sequence ID" value="NZ_VFOZ01000001.1"/>
</dbReference>
<dbReference type="Pfam" id="PF21274">
    <property type="entry name" value="Rng_hyd_C"/>
    <property type="match status" value="1"/>
</dbReference>
<reference evidence="5 6" key="1">
    <citation type="submission" date="2019-06" db="EMBL/GenBank/DDBJ databases">
        <title>Sequencing the genomes of 1000 actinobacteria strains.</title>
        <authorList>
            <person name="Klenk H.-P."/>
        </authorList>
    </citation>
    <scope>NUCLEOTIDE SEQUENCE [LARGE SCALE GENOMIC DNA]</scope>
    <source>
        <strain evidence="5 6">DSM 102200</strain>
    </source>
</reference>
<dbReference type="SUPFAM" id="SSF51905">
    <property type="entry name" value="FAD/NAD(P)-binding domain"/>
    <property type="match status" value="1"/>
</dbReference>
<keyword evidence="2" id="KW-0285">Flavoprotein</keyword>
<dbReference type="GO" id="GO:0071949">
    <property type="term" value="F:FAD binding"/>
    <property type="evidence" value="ECO:0007669"/>
    <property type="project" value="InterPro"/>
</dbReference>
<gene>
    <name evidence="5" type="ORF">FB559_5000</name>
</gene>
<proteinExistence type="predicted"/>
<dbReference type="Pfam" id="PF01494">
    <property type="entry name" value="FAD_binding_3"/>
    <property type="match status" value="1"/>
</dbReference>
<evidence type="ECO:0000313" key="5">
    <source>
        <dbReference type="EMBL" id="TQL99327.1"/>
    </source>
</evidence>
<dbReference type="InterPro" id="IPR002938">
    <property type="entry name" value="FAD-bd"/>
</dbReference>
<dbReference type="EMBL" id="VFOZ01000001">
    <property type="protein sequence ID" value="TQL99327.1"/>
    <property type="molecule type" value="Genomic_DNA"/>
</dbReference>
<protein>
    <submittedName>
        <fullName evidence="5">2-polyprenyl-6-methoxyphenol hydroxylase-like FAD-dependent oxidoreductase</fullName>
    </submittedName>
</protein>
<keyword evidence="3" id="KW-0274">FAD</keyword>
<dbReference type="Gene3D" id="3.30.70.2450">
    <property type="match status" value="1"/>
</dbReference>
<dbReference type="Gene3D" id="3.50.50.60">
    <property type="entry name" value="FAD/NAD(P)-binding domain"/>
    <property type="match status" value="1"/>
</dbReference>
<dbReference type="Gene3D" id="3.40.30.120">
    <property type="match status" value="1"/>
</dbReference>
<evidence type="ECO:0000313" key="6">
    <source>
        <dbReference type="Proteomes" id="UP000316096"/>
    </source>
</evidence>
<keyword evidence="6" id="KW-1185">Reference proteome</keyword>
<evidence type="ECO:0000256" key="2">
    <source>
        <dbReference type="ARBA" id="ARBA00022630"/>
    </source>
</evidence>
<dbReference type="PRINTS" id="PR00420">
    <property type="entry name" value="RNGMNOXGNASE"/>
</dbReference>
<sequence>MTDPYGEIDADVLVVGAGATGLMLAFELTLAGAKAIVVEKAEHPNPQSRAGSIQPRTAEVLDMRGLLDEISDPATRTLSRVGHFAGLPVRLDYTAWNTPYPASLAIGQSRIERHLERLLTGNGTLVERGHEVLGVAQDEDGVEIRTEQRRWRARYLVGCDGAHSAVRRLSDVAFPGHPATSRSTVVDLDLTGDTPPPGQHFSDYVHHAGDRWTLLHPVEGHRFRMMFGRTGADLAETDEGPVTHEEVAQALRATHSDRVQVRAVLAGSRFSDATRQIEQYRHGRILFAGDAAHIHAPLGGQGVNLGIQDATNLGWKLATELRGDAPAGLLDSYHAERHPAAAQSLQLTLAQRAIMNPTAPESSALRGLMLDLAELPDVVARLSGLMSGLALRYELPGPDHPLLGARAPETTLATDAGPRRLAELLHSGRAVILLFSDQLRPELPDSPHGPLIIRADPALEIPAGAALVRPDGYIGWVGDDITGLTQALATWITNRTPRHSA</sequence>
<dbReference type="PANTHER" id="PTHR43004">
    <property type="entry name" value="TRK SYSTEM POTASSIUM UPTAKE PROTEIN"/>
    <property type="match status" value="1"/>
</dbReference>
<dbReference type="AlphaFoldDB" id="A0A543CQW8"/>
<evidence type="ECO:0000256" key="1">
    <source>
        <dbReference type="ARBA" id="ARBA00001974"/>
    </source>
</evidence>
<dbReference type="OrthoDB" id="8670884at2"/>